<evidence type="ECO:0008006" key="4">
    <source>
        <dbReference type="Google" id="ProtNLM"/>
    </source>
</evidence>
<reference evidence="3" key="1">
    <citation type="submission" date="2019-08" db="EMBL/GenBank/DDBJ databases">
        <authorList>
            <person name="Kucharzyk K."/>
            <person name="Murdoch R.W."/>
            <person name="Higgins S."/>
            <person name="Loffler F."/>
        </authorList>
    </citation>
    <scope>NUCLEOTIDE SEQUENCE</scope>
</reference>
<evidence type="ECO:0000256" key="1">
    <source>
        <dbReference type="ARBA" id="ARBA00022737"/>
    </source>
</evidence>
<sequence length="105" mass="12445">MIKEYKNHTNINNKINKIIHYLKIEDYESAINNIKNVMIEDLSSGKIHNLLGIYYEKKGDFNKARKHYRVANDLDPTFIAPMKNLERLVNFRYICSDKYIDYGGE</sequence>
<organism evidence="3">
    <name type="scientific">bioreactor metagenome</name>
    <dbReference type="NCBI Taxonomy" id="1076179"/>
    <lineage>
        <taxon>unclassified sequences</taxon>
        <taxon>metagenomes</taxon>
        <taxon>ecological metagenomes</taxon>
    </lineage>
</organism>
<evidence type="ECO:0000313" key="3">
    <source>
        <dbReference type="EMBL" id="MPN13215.1"/>
    </source>
</evidence>
<dbReference type="Gene3D" id="1.25.40.10">
    <property type="entry name" value="Tetratricopeptide repeat domain"/>
    <property type="match status" value="1"/>
</dbReference>
<accession>A0A645FFN6</accession>
<comment type="caution">
    <text evidence="3">The sequence shown here is derived from an EMBL/GenBank/DDBJ whole genome shotgun (WGS) entry which is preliminary data.</text>
</comment>
<dbReference type="InterPro" id="IPR013105">
    <property type="entry name" value="TPR_2"/>
</dbReference>
<dbReference type="EMBL" id="VSSQ01059695">
    <property type="protein sequence ID" value="MPN13215.1"/>
    <property type="molecule type" value="Genomic_DNA"/>
</dbReference>
<dbReference type="SUPFAM" id="SSF48452">
    <property type="entry name" value="TPR-like"/>
    <property type="match status" value="1"/>
</dbReference>
<name>A0A645FFN6_9ZZZZ</name>
<dbReference type="InterPro" id="IPR011990">
    <property type="entry name" value="TPR-like_helical_dom_sf"/>
</dbReference>
<keyword evidence="2" id="KW-0802">TPR repeat</keyword>
<dbReference type="InterPro" id="IPR019734">
    <property type="entry name" value="TPR_rpt"/>
</dbReference>
<protein>
    <recommendedName>
        <fullName evidence="4">Tetratricopeptide repeat protein</fullName>
    </recommendedName>
</protein>
<evidence type="ECO:0000256" key="2">
    <source>
        <dbReference type="ARBA" id="ARBA00022803"/>
    </source>
</evidence>
<gene>
    <name evidence="3" type="ORF">SDC9_160535</name>
</gene>
<dbReference type="AlphaFoldDB" id="A0A645FFN6"/>
<proteinExistence type="predicted"/>
<dbReference type="PROSITE" id="PS50005">
    <property type="entry name" value="TPR"/>
    <property type="match status" value="1"/>
</dbReference>
<dbReference type="Pfam" id="PF07719">
    <property type="entry name" value="TPR_2"/>
    <property type="match status" value="1"/>
</dbReference>
<keyword evidence="1" id="KW-0677">Repeat</keyword>